<sequence length="121" mass="13752">MPGPVDPADNPVIVSVTEYTTRHRRDMPGIAVKGLRMREGWYAMPGAIGLWLWSMPTSGRTGSISVWTDEEALQRFVTLPHHVRIMQSYGNRGEVRATTWQADSFEPEATIARAREWILDR</sequence>
<gene>
    <name evidence="1" type="ORF">BST13_14755</name>
</gene>
<keyword evidence="2" id="KW-1185">Reference proteome</keyword>
<comment type="caution">
    <text evidence="1">The sequence shown here is derived from an EMBL/GenBank/DDBJ whole genome shotgun (WGS) entry which is preliminary data.</text>
</comment>
<evidence type="ECO:0008006" key="3">
    <source>
        <dbReference type="Google" id="ProtNLM"/>
    </source>
</evidence>
<proteinExistence type="predicted"/>
<reference evidence="1 2" key="1">
    <citation type="submission" date="2017-02" db="EMBL/GenBank/DDBJ databases">
        <title>The new phylogeny of genus Mycobacterium.</title>
        <authorList>
            <person name="Tortoli E."/>
            <person name="Trovato A."/>
            <person name="Cirillo D.M."/>
        </authorList>
    </citation>
    <scope>NUCLEOTIDE SEQUENCE [LARGE SCALE GENOMIC DNA]</scope>
    <source>
        <strain evidence="1 2">RW6</strain>
    </source>
</reference>
<name>A0A1X0AZ59_9MYCO</name>
<protein>
    <recommendedName>
        <fullName evidence="3">DUF3291 domain-containing protein</fullName>
    </recommendedName>
</protein>
<accession>A0A1X0AZ59</accession>
<dbReference type="Proteomes" id="UP000192448">
    <property type="component" value="Unassembled WGS sequence"/>
</dbReference>
<evidence type="ECO:0000313" key="1">
    <source>
        <dbReference type="EMBL" id="ORA35371.1"/>
    </source>
</evidence>
<organism evidence="1 2">
    <name type="scientific">Mycobacterium aquaticum</name>
    <dbReference type="NCBI Taxonomy" id="1927124"/>
    <lineage>
        <taxon>Bacteria</taxon>
        <taxon>Bacillati</taxon>
        <taxon>Actinomycetota</taxon>
        <taxon>Actinomycetes</taxon>
        <taxon>Mycobacteriales</taxon>
        <taxon>Mycobacteriaceae</taxon>
        <taxon>Mycobacterium</taxon>
    </lineage>
</organism>
<evidence type="ECO:0000313" key="2">
    <source>
        <dbReference type="Proteomes" id="UP000192448"/>
    </source>
</evidence>
<dbReference type="SUPFAM" id="SSF54909">
    <property type="entry name" value="Dimeric alpha+beta barrel"/>
    <property type="match status" value="1"/>
</dbReference>
<dbReference type="EMBL" id="MVHF01000012">
    <property type="protein sequence ID" value="ORA35371.1"/>
    <property type="molecule type" value="Genomic_DNA"/>
</dbReference>
<dbReference type="InterPro" id="IPR011008">
    <property type="entry name" value="Dimeric_a/b-barrel"/>
</dbReference>
<dbReference type="AlphaFoldDB" id="A0A1X0AZ59"/>
<dbReference type="STRING" id="1927124.BST13_14755"/>